<keyword evidence="3" id="KW-1185">Reference proteome</keyword>
<proteinExistence type="predicted"/>
<dbReference type="EMBL" id="JAQNDM010000002">
    <property type="protein sequence ID" value="MDC0710834.1"/>
    <property type="molecule type" value="Genomic_DNA"/>
</dbReference>
<evidence type="ECO:0000313" key="2">
    <source>
        <dbReference type="EMBL" id="MDC0710834.1"/>
    </source>
</evidence>
<protein>
    <submittedName>
        <fullName evidence="2">Histidine phosphatase family protein</fullName>
    </submittedName>
</protein>
<accession>A0ABT5DB09</accession>
<dbReference type="RefSeq" id="WP_272140643.1">
    <property type="nucleotide sequence ID" value="NZ_JAQNDM010000002.1"/>
</dbReference>
<gene>
    <name evidence="2" type="ORF">POL68_20330</name>
</gene>
<sequence length="168" mass="17745">MHRLILMRHAHAEPSTPAGSDSARPLSPSGRAEASLMGRVLAERGLKPDLALVSPATRTQQTWELMHKALGNVKARNMAALYNASAKTLRHLVESSEDEAGCLPVMAHNPGVHVLATEYLRESAASPAALERLSAGFPPGAAAVFAVHGASRCTYEGFLTPHAIGTHA</sequence>
<name>A0ABT5DB09_9BACT</name>
<dbReference type="Pfam" id="PF00300">
    <property type="entry name" value="His_Phos_1"/>
    <property type="match status" value="1"/>
</dbReference>
<dbReference type="PANTHER" id="PTHR47623">
    <property type="entry name" value="OS09G0287300 PROTEIN"/>
    <property type="match status" value="1"/>
</dbReference>
<dbReference type="SUPFAM" id="SSF53254">
    <property type="entry name" value="Phosphoglycerate mutase-like"/>
    <property type="match status" value="1"/>
</dbReference>
<dbReference type="Proteomes" id="UP001221838">
    <property type="component" value="Unassembled WGS sequence"/>
</dbReference>
<dbReference type="SMART" id="SM00855">
    <property type="entry name" value="PGAM"/>
    <property type="match status" value="1"/>
</dbReference>
<evidence type="ECO:0000256" key="1">
    <source>
        <dbReference type="SAM" id="MobiDB-lite"/>
    </source>
</evidence>
<feature type="region of interest" description="Disordered" evidence="1">
    <location>
        <begin position="1"/>
        <end position="31"/>
    </location>
</feature>
<dbReference type="CDD" id="cd07067">
    <property type="entry name" value="HP_PGM_like"/>
    <property type="match status" value="1"/>
</dbReference>
<dbReference type="InterPro" id="IPR029033">
    <property type="entry name" value="His_PPase_superfam"/>
</dbReference>
<dbReference type="Gene3D" id="3.40.50.1240">
    <property type="entry name" value="Phosphoglycerate mutase-like"/>
    <property type="match status" value="1"/>
</dbReference>
<reference evidence="2 3" key="1">
    <citation type="submission" date="2022-11" db="EMBL/GenBank/DDBJ databases">
        <title>Minimal conservation of predation-associated metabolite biosynthetic gene clusters underscores biosynthetic potential of Myxococcota including descriptions for ten novel species: Archangium lansinium sp. nov., Myxococcus landrumus sp. nov., Nannocystis bai.</title>
        <authorList>
            <person name="Ahearne A."/>
            <person name="Stevens C."/>
            <person name="Dowd S."/>
        </authorList>
    </citation>
    <scope>NUCLEOTIDE SEQUENCE [LARGE SCALE GENOMIC DNA]</scope>
    <source>
        <strain evidence="2 3">NCWAL01</strain>
    </source>
</reference>
<comment type="caution">
    <text evidence="2">The sequence shown here is derived from an EMBL/GenBank/DDBJ whole genome shotgun (WGS) entry which is preliminary data.</text>
</comment>
<dbReference type="InterPro" id="IPR013078">
    <property type="entry name" value="His_Pase_superF_clade-1"/>
</dbReference>
<dbReference type="PANTHER" id="PTHR47623:SF1">
    <property type="entry name" value="OS09G0287300 PROTEIN"/>
    <property type="match status" value="1"/>
</dbReference>
<organism evidence="2 3">
    <name type="scientific">Stigmatella ashevillensis</name>
    <dbReference type="NCBI Taxonomy" id="2995309"/>
    <lineage>
        <taxon>Bacteria</taxon>
        <taxon>Pseudomonadati</taxon>
        <taxon>Myxococcota</taxon>
        <taxon>Myxococcia</taxon>
        <taxon>Myxococcales</taxon>
        <taxon>Cystobacterineae</taxon>
        <taxon>Archangiaceae</taxon>
        <taxon>Stigmatella</taxon>
    </lineage>
</organism>
<evidence type="ECO:0000313" key="3">
    <source>
        <dbReference type="Proteomes" id="UP001221838"/>
    </source>
</evidence>